<keyword evidence="1" id="KW-0732">Signal</keyword>
<evidence type="ECO:0000256" key="1">
    <source>
        <dbReference type="SAM" id="SignalP"/>
    </source>
</evidence>
<gene>
    <name evidence="2" type="ORF">B0J11DRAFT_591913</name>
</gene>
<evidence type="ECO:0000313" key="3">
    <source>
        <dbReference type="Proteomes" id="UP000700596"/>
    </source>
</evidence>
<accession>A0A9P9IEA5</accession>
<comment type="caution">
    <text evidence="2">The sequence shown here is derived from an EMBL/GenBank/DDBJ whole genome shotgun (WGS) entry which is preliminary data.</text>
</comment>
<proteinExistence type="predicted"/>
<organism evidence="2 3">
    <name type="scientific">Dendryphion nanum</name>
    <dbReference type="NCBI Taxonomy" id="256645"/>
    <lineage>
        <taxon>Eukaryota</taxon>
        <taxon>Fungi</taxon>
        <taxon>Dikarya</taxon>
        <taxon>Ascomycota</taxon>
        <taxon>Pezizomycotina</taxon>
        <taxon>Dothideomycetes</taxon>
        <taxon>Pleosporomycetidae</taxon>
        <taxon>Pleosporales</taxon>
        <taxon>Torulaceae</taxon>
        <taxon>Dendryphion</taxon>
    </lineage>
</organism>
<keyword evidence="3" id="KW-1185">Reference proteome</keyword>
<reference evidence="2" key="1">
    <citation type="journal article" date="2021" name="Nat. Commun.">
        <title>Genetic determinants of endophytism in the Arabidopsis root mycobiome.</title>
        <authorList>
            <person name="Mesny F."/>
            <person name="Miyauchi S."/>
            <person name="Thiergart T."/>
            <person name="Pickel B."/>
            <person name="Atanasova L."/>
            <person name="Karlsson M."/>
            <person name="Huettel B."/>
            <person name="Barry K.W."/>
            <person name="Haridas S."/>
            <person name="Chen C."/>
            <person name="Bauer D."/>
            <person name="Andreopoulos W."/>
            <person name="Pangilinan J."/>
            <person name="LaButti K."/>
            <person name="Riley R."/>
            <person name="Lipzen A."/>
            <person name="Clum A."/>
            <person name="Drula E."/>
            <person name="Henrissat B."/>
            <person name="Kohler A."/>
            <person name="Grigoriev I.V."/>
            <person name="Martin F.M."/>
            <person name="Hacquard S."/>
        </authorList>
    </citation>
    <scope>NUCLEOTIDE SEQUENCE</scope>
    <source>
        <strain evidence="2">MPI-CAGE-CH-0243</strain>
    </source>
</reference>
<dbReference type="EMBL" id="JAGMWT010000013">
    <property type="protein sequence ID" value="KAH7117601.1"/>
    <property type="molecule type" value="Genomic_DNA"/>
</dbReference>
<sequence length="174" mass="18505">MVRIFALAIKSALAIVRGIQLSSFLSLFAVRTPIITTGTITEAEIVPVVGLLKTGDLNRQGKLRIQIPALFRAPIAGYVFAVMVGNDGMRPVDIFPLLPVVAAGDRFESSLSPDREGAGAFTLGGAPWAGECAGNDRDKSSEKVVGEKHWIVAGSKIGGLEIRKTDTRFTGLQI</sequence>
<feature type="chain" id="PRO_5040503564" evidence="1">
    <location>
        <begin position="19"/>
        <end position="174"/>
    </location>
</feature>
<protein>
    <submittedName>
        <fullName evidence="2">Uncharacterized protein</fullName>
    </submittedName>
</protein>
<dbReference type="Proteomes" id="UP000700596">
    <property type="component" value="Unassembled WGS sequence"/>
</dbReference>
<name>A0A9P9IEA5_9PLEO</name>
<evidence type="ECO:0000313" key="2">
    <source>
        <dbReference type="EMBL" id="KAH7117601.1"/>
    </source>
</evidence>
<feature type="signal peptide" evidence="1">
    <location>
        <begin position="1"/>
        <end position="18"/>
    </location>
</feature>
<dbReference type="AlphaFoldDB" id="A0A9P9IEA5"/>